<evidence type="ECO:0000259" key="1">
    <source>
        <dbReference type="Pfam" id="PF04248"/>
    </source>
</evidence>
<reference evidence="2 3" key="1">
    <citation type="submission" date="2023-08" db="EMBL/GenBank/DDBJ databases">
        <title>Nocardioides seae sp. nov., a bacterium isolated from a soil.</title>
        <authorList>
            <person name="Wang X."/>
        </authorList>
    </citation>
    <scope>NUCLEOTIDE SEQUENCE [LARGE SCALE GENOMIC DNA]</scope>
    <source>
        <strain evidence="2 3">YZH12</strain>
    </source>
</reference>
<gene>
    <name evidence="2" type="ORF">RDV89_06110</name>
</gene>
<name>A0ABU3PTR3_9ACTN</name>
<proteinExistence type="predicted"/>
<sequence>MTQRPHLIPDESHPIDVTPTDGRVVVTRNGRVIAETDRALTLQEASYPPVQYVPLADVDAAALERTEHTTYCPYKGESGYFSLVDGDERVENAVWGYDEPYEAVASIAGHVAFYPDQVEISVG</sequence>
<accession>A0ABU3PTR3</accession>
<evidence type="ECO:0000313" key="2">
    <source>
        <dbReference type="EMBL" id="MDT9592630.1"/>
    </source>
</evidence>
<dbReference type="PANTHER" id="PTHR34310">
    <property type="entry name" value="DUF427 DOMAIN PROTEIN (AFU_ORTHOLOGUE AFUA_3G02220)"/>
    <property type="match status" value="1"/>
</dbReference>
<dbReference type="Pfam" id="PF04248">
    <property type="entry name" value="NTP_transf_9"/>
    <property type="match status" value="1"/>
</dbReference>
<feature type="domain" description="DUF427" evidence="1">
    <location>
        <begin position="24"/>
        <end position="116"/>
    </location>
</feature>
<dbReference type="InterPro" id="IPR007361">
    <property type="entry name" value="DUF427"/>
</dbReference>
<protein>
    <submittedName>
        <fullName evidence="2">DUF427 domain-containing protein</fullName>
    </submittedName>
</protein>
<dbReference type="RefSeq" id="WP_315732053.1">
    <property type="nucleotide sequence ID" value="NZ_JAVYII010000002.1"/>
</dbReference>
<evidence type="ECO:0000313" key="3">
    <source>
        <dbReference type="Proteomes" id="UP001268542"/>
    </source>
</evidence>
<keyword evidence="3" id="KW-1185">Reference proteome</keyword>
<dbReference type="PANTHER" id="PTHR34310:SF8">
    <property type="entry name" value="CONSERVED PROTEIN"/>
    <property type="match status" value="1"/>
</dbReference>
<dbReference type="Proteomes" id="UP001268542">
    <property type="component" value="Unassembled WGS sequence"/>
</dbReference>
<comment type="caution">
    <text evidence="2">The sequence shown here is derived from an EMBL/GenBank/DDBJ whole genome shotgun (WGS) entry which is preliminary data.</text>
</comment>
<organism evidence="2 3">
    <name type="scientific">Nocardioides imazamoxiresistens</name>
    <dbReference type="NCBI Taxonomy" id="3231893"/>
    <lineage>
        <taxon>Bacteria</taxon>
        <taxon>Bacillati</taxon>
        <taxon>Actinomycetota</taxon>
        <taxon>Actinomycetes</taxon>
        <taxon>Propionibacteriales</taxon>
        <taxon>Nocardioidaceae</taxon>
        <taxon>Nocardioides</taxon>
    </lineage>
</organism>
<dbReference type="Gene3D" id="2.170.150.40">
    <property type="entry name" value="Domain of unknown function (DUF427)"/>
    <property type="match status" value="1"/>
</dbReference>
<dbReference type="InterPro" id="IPR038694">
    <property type="entry name" value="DUF427_sf"/>
</dbReference>
<dbReference type="EMBL" id="JAVYII010000002">
    <property type="protein sequence ID" value="MDT9592630.1"/>
    <property type="molecule type" value="Genomic_DNA"/>
</dbReference>